<evidence type="ECO:0000256" key="3">
    <source>
        <dbReference type="ARBA" id="ARBA00023054"/>
    </source>
</evidence>
<dbReference type="FunFam" id="1.20.5.500:FF:000001">
    <property type="entry name" value="Type II keratin 23"/>
    <property type="match status" value="1"/>
</dbReference>
<dbReference type="Proteomes" id="UP000228934">
    <property type="component" value="Unassembled WGS sequence"/>
</dbReference>
<dbReference type="FunFam" id="1.20.5.170:FF:000002">
    <property type="entry name" value="Type I keratin KA11"/>
    <property type="match status" value="1"/>
</dbReference>
<evidence type="ECO:0000256" key="5">
    <source>
        <dbReference type="SAM" id="Coils"/>
    </source>
</evidence>
<keyword evidence="2 4" id="KW-0403">Intermediate filament</keyword>
<dbReference type="PANTHER" id="PTHR23239">
    <property type="entry name" value="INTERMEDIATE FILAMENT"/>
    <property type="match status" value="1"/>
</dbReference>
<dbReference type="GO" id="GO:0045109">
    <property type="term" value="P:intermediate filament organization"/>
    <property type="evidence" value="ECO:0007669"/>
    <property type="project" value="TreeGrafter"/>
</dbReference>
<dbReference type="FunFam" id="1.20.5.1160:FF:000002">
    <property type="entry name" value="Type I keratin 10"/>
    <property type="match status" value="1"/>
</dbReference>
<dbReference type="Pfam" id="PF00038">
    <property type="entry name" value="Filament"/>
    <property type="match status" value="1"/>
</dbReference>
<feature type="domain" description="IF rod" evidence="6">
    <location>
        <begin position="73"/>
        <end position="388"/>
    </location>
</feature>
<dbReference type="InterPro" id="IPR002957">
    <property type="entry name" value="Keratin_I"/>
</dbReference>
<evidence type="ECO:0000256" key="1">
    <source>
        <dbReference type="ARBA" id="ARBA00022744"/>
    </source>
</evidence>
<dbReference type="Gene3D" id="1.20.5.500">
    <property type="entry name" value="Single helix bin"/>
    <property type="match status" value="1"/>
</dbReference>
<accession>A0A2G9SAT5</accession>
<dbReference type="GO" id="GO:0005198">
    <property type="term" value="F:structural molecule activity"/>
    <property type="evidence" value="ECO:0007669"/>
    <property type="project" value="InterPro"/>
</dbReference>
<evidence type="ECO:0000256" key="4">
    <source>
        <dbReference type="RuleBase" id="RU000685"/>
    </source>
</evidence>
<organism evidence="7 8">
    <name type="scientific">Aquarana catesbeiana</name>
    <name type="common">American bullfrog</name>
    <name type="synonym">Rana catesbeiana</name>
    <dbReference type="NCBI Taxonomy" id="8400"/>
    <lineage>
        <taxon>Eukaryota</taxon>
        <taxon>Metazoa</taxon>
        <taxon>Chordata</taxon>
        <taxon>Craniata</taxon>
        <taxon>Vertebrata</taxon>
        <taxon>Euteleostomi</taxon>
        <taxon>Amphibia</taxon>
        <taxon>Batrachia</taxon>
        <taxon>Anura</taxon>
        <taxon>Neobatrachia</taxon>
        <taxon>Ranoidea</taxon>
        <taxon>Ranidae</taxon>
        <taxon>Aquarana</taxon>
    </lineage>
</organism>
<comment type="similarity">
    <text evidence="4">Belongs to the intermediate filament family.</text>
</comment>
<keyword evidence="8" id="KW-1185">Reference proteome</keyword>
<gene>
    <name evidence="7" type="ORF">AB205_0033190</name>
</gene>
<dbReference type="Gene3D" id="1.20.5.170">
    <property type="match status" value="1"/>
</dbReference>
<dbReference type="InterPro" id="IPR039008">
    <property type="entry name" value="IF_rod_dom"/>
</dbReference>
<dbReference type="PROSITE" id="PS51842">
    <property type="entry name" value="IF_ROD_2"/>
    <property type="match status" value="1"/>
</dbReference>
<proteinExistence type="inferred from homology"/>
<sequence>MTFYSHNHEPPQAARFRSGVGLSFGGGAGFQPSFAANLGAGFGGGSSSGFSFSSSAGFGGAESSSFGFLSGSEKGTMQNLNDRLAAYLEKVRALEAANTELEIKIRGWYDTQAGAGVGAAAKDYSKYYDIINGLRSKLLAAKIKNSQIVLEIDNARLAADDFRVKYETELALYHSVESDINVLRKVLDDLTLSRGDFEAQFESLNEELTYLKKNHEKEAHVARSSAAGAVNVEMDAAPGVDLTKILNDMRGNYEALAAKNRRDAEALFAQKGNELKKELSASVEQVQTSKSEISDLRRSFQGLEAELQSLLTMKKSYEDNLAETESRYGAQLQHLQLVISGTEEQLIQIRSDTEHQSLEYRELFDIKTRLELEIETYRHLLEGELDQSSSQSLSTATESKVIVCKVTESTVSKFSTESTSEVSSSSTIESQTSSVELVQDPTKILKVKTFEEEVIDGQVVSSRVEEVEQKLVWSDFLLESG</sequence>
<feature type="coiled-coil region" evidence="5">
    <location>
        <begin position="77"/>
        <end position="104"/>
    </location>
</feature>
<dbReference type="EMBL" id="KV925193">
    <property type="protein sequence ID" value="PIO37289.1"/>
    <property type="molecule type" value="Genomic_DNA"/>
</dbReference>
<dbReference type="OrthoDB" id="102442at2759"/>
<dbReference type="SUPFAM" id="SSF64593">
    <property type="entry name" value="Intermediate filament protein, coiled coil region"/>
    <property type="match status" value="2"/>
</dbReference>
<dbReference type="AlphaFoldDB" id="A0A2G9SAT5"/>
<dbReference type="Gene3D" id="1.20.5.1160">
    <property type="entry name" value="Vasodilator-stimulated phosphoprotein"/>
    <property type="match status" value="1"/>
</dbReference>
<keyword evidence="3 5" id="KW-0175">Coiled coil</keyword>
<dbReference type="SMART" id="SM01391">
    <property type="entry name" value="Filament"/>
    <property type="match status" value="1"/>
</dbReference>
<evidence type="ECO:0000313" key="8">
    <source>
        <dbReference type="Proteomes" id="UP000228934"/>
    </source>
</evidence>
<evidence type="ECO:0000256" key="2">
    <source>
        <dbReference type="ARBA" id="ARBA00022754"/>
    </source>
</evidence>
<evidence type="ECO:0000259" key="6">
    <source>
        <dbReference type="PROSITE" id="PS51842"/>
    </source>
</evidence>
<dbReference type="InterPro" id="IPR018039">
    <property type="entry name" value="IF_conserved"/>
</dbReference>
<name>A0A2G9SAT5_AQUCT</name>
<dbReference type="GO" id="GO:0030855">
    <property type="term" value="P:epithelial cell differentiation"/>
    <property type="evidence" value="ECO:0007669"/>
    <property type="project" value="TreeGrafter"/>
</dbReference>
<dbReference type="PANTHER" id="PTHR23239:SF137">
    <property type="entry name" value="KERATIN, TYPE I CYTOSKELETAL 10"/>
    <property type="match status" value="1"/>
</dbReference>
<reference evidence="8" key="1">
    <citation type="journal article" date="2017" name="Nat. Commun.">
        <title>The North American bullfrog draft genome provides insight into hormonal regulation of long noncoding RNA.</title>
        <authorList>
            <person name="Hammond S.A."/>
            <person name="Warren R.L."/>
            <person name="Vandervalk B.P."/>
            <person name="Kucuk E."/>
            <person name="Khan H."/>
            <person name="Gibb E.A."/>
            <person name="Pandoh P."/>
            <person name="Kirk H."/>
            <person name="Zhao Y."/>
            <person name="Jones M."/>
            <person name="Mungall A.J."/>
            <person name="Coope R."/>
            <person name="Pleasance S."/>
            <person name="Moore R.A."/>
            <person name="Holt R.A."/>
            <person name="Round J.M."/>
            <person name="Ohora S."/>
            <person name="Walle B.V."/>
            <person name="Veldhoen N."/>
            <person name="Helbing C.C."/>
            <person name="Birol I."/>
        </authorList>
    </citation>
    <scope>NUCLEOTIDE SEQUENCE [LARGE SCALE GENOMIC DNA]</scope>
</reference>
<evidence type="ECO:0000313" key="7">
    <source>
        <dbReference type="EMBL" id="PIO37289.1"/>
    </source>
</evidence>
<dbReference type="PRINTS" id="PR01248">
    <property type="entry name" value="TYPE1KERATIN"/>
</dbReference>
<keyword evidence="1" id="KW-0416">Keratin</keyword>
<protein>
    <submittedName>
        <fullName evidence="7">Keratin, type I cytoskeletal 47 kDa</fullName>
    </submittedName>
</protein>
<feature type="coiled-coil region" evidence="5">
    <location>
        <begin position="286"/>
        <end position="327"/>
    </location>
</feature>
<dbReference type="PROSITE" id="PS00226">
    <property type="entry name" value="IF_ROD_1"/>
    <property type="match status" value="1"/>
</dbReference>
<dbReference type="GO" id="GO:0005882">
    <property type="term" value="C:intermediate filament"/>
    <property type="evidence" value="ECO:0007669"/>
    <property type="project" value="UniProtKB-KW"/>
</dbReference>